<protein>
    <recommendedName>
        <fullName evidence="4 5">Large ribosomal subunit protein uL29</fullName>
    </recommendedName>
</protein>
<evidence type="ECO:0000256" key="1">
    <source>
        <dbReference type="ARBA" id="ARBA00009254"/>
    </source>
</evidence>
<name>A0A1G1W933_9BACT</name>
<reference evidence="6 7" key="1">
    <citation type="journal article" date="2016" name="Nat. Commun.">
        <title>Thousands of microbial genomes shed light on interconnected biogeochemical processes in an aquifer system.</title>
        <authorList>
            <person name="Anantharaman K."/>
            <person name="Brown C.T."/>
            <person name="Hug L.A."/>
            <person name="Sharon I."/>
            <person name="Castelle C.J."/>
            <person name="Probst A.J."/>
            <person name="Thomas B.C."/>
            <person name="Singh A."/>
            <person name="Wilkins M.J."/>
            <person name="Karaoz U."/>
            <person name="Brodie E.L."/>
            <person name="Williams K.H."/>
            <person name="Hubbard S.S."/>
            <person name="Banfield J.F."/>
        </authorList>
    </citation>
    <scope>NUCLEOTIDE SEQUENCE [LARGE SCALE GENOMIC DNA]</scope>
</reference>
<dbReference type="NCBIfam" id="TIGR00012">
    <property type="entry name" value="L29"/>
    <property type="match status" value="1"/>
</dbReference>
<dbReference type="AlphaFoldDB" id="A0A1G1W933"/>
<gene>
    <name evidence="5" type="primary">rpmC</name>
    <name evidence="6" type="ORF">A2172_01400</name>
</gene>
<organism evidence="6 7">
    <name type="scientific">Candidatus Woykebacteria bacterium RBG_13_40_15</name>
    <dbReference type="NCBI Taxonomy" id="1802593"/>
    <lineage>
        <taxon>Bacteria</taxon>
        <taxon>Candidatus Woykeibacteriota</taxon>
    </lineage>
</organism>
<dbReference type="GO" id="GO:0006412">
    <property type="term" value="P:translation"/>
    <property type="evidence" value="ECO:0007669"/>
    <property type="project" value="UniProtKB-UniRule"/>
</dbReference>
<dbReference type="GO" id="GO:0005840">
    <property type="term" value="C:ribosome"/>
    <property type="evidence" value="ECO:0007669"/>
    <property type="project" value="UniProtKB-KW"/>
</dbReference>
<evidence type="ECO:0000256" key="2">
    <source>
        <dbReference type="ARBA" id="ARBA00022980"/>
    </source>
</evidence>
<comment type="similarity">
    <text evidence="1 5">Belongs to the universal ribosomal protein uL29 family.</text>
</comment>
<evidence type="ECO:0000256" key="3">
    <source>
        <dbReference type="ARBA" id="ARBA00023274"/>
    </source>
</evidence>
<proteinExistence type="inferred from homology"/>
<dbReference type="InterPro" id="IPR001854">
    <property type="entry name" value="Ribosomal_uL29"/>
</dbReference>
<comment type="caution">
    <text evidence="6">The sequence shown here is derived from an EMBL/GenBank/DDBJ whole genome shotgun (WGS) entry which is preliminary data.</text>
</comment>
<dbReference type="HAMAP" id="MF_00374">
    <property type="entry name" value="Ribosomal_uL29"/>
    <property type="match status" value="1"/>
</dbReference>
<accession>A0A1G1W933</accession>
<dbReference type="EMBL" id="MHCP01000015">
    <property type="protein sequence ID" value="OGY24182.1"/>
    <property type="molecule type" value="Genomic_DNA"/>
</dbReference>
<dbReference type="GO" id="GO:1990904">
    <property type="term" value="C:ribonucleoprotein complex"/>
    <property type="evidence" value="ECO:0007669"/>
    <property type="project" value="UniProtKB-KW"/>
</dbReference>
<dbReference type="Pfam" id="PF00831">
    <property type="entry name" value="Ribosomal_L29"/>
    <property type="match status" value="1"/>
</dbReference>
<dbReference type="STRING" id="1802593.A2172_01400"/>
<dbReference type="Gene3D" id="1.10.287.310">
    <property type="match status" value="1"/>
</dbReference>
<keyword evidence="3 5" id="KW-0687">Ribonucleoprotein</keyword>
<keyword evidence="2 5" id="KW-0689">Ribosomal protein</keyword>
<evidence type="ECO:0000313" key="7">
    <source>
        <dbReference type="Proteomes" id="UP000176631"/>
    </source>
</evidence>
<evidence type="ECO:0000313" key="6">
    <source>
        <dbReference type="EMBL" id="OGY24182.1"/>
    </source>
</evidence>
<dbReference type="Proteomes" id="UP000176631">
    <property type="component" value="Unassembled WGS sequence"/>
</dbReference>
<evidence type="ECO:0000256" key="4">
    <source>
        <dbReference type="ARBA" id="ARBA00035204"/>
    </source>
</evidence>
<dbReference type="InterPro" id="IPR036049">
    <property type="entry name" value="Ribosomal_uL29_sf"/>
</dbReference>
<dbReference type="SUPFAM" id="SSF46561">
    <property type="entry name" value="Ribosomal protein L29 (L29p)"/>
    <property type="match status" value="1"/>
</dbReference>
<dbReference type="GO" id="GO:0003735">
    <property type="term" value="F:structural constituent of ribosome"/>
    <property type="evidence" value="ECO:0007669"/>
    <property type="project" value="InterPro"/>
</dbReference>
<evidence type="ECO:0000256" key="5">
    <source>
        <dbReference type="HAMAP-Rule" id="MF_00374"/>
    </source>
</evidence>
<sequence length="66" mass="7769">MTKKDTDYNQKEIGELNKMLEEKDKELLESRQSLAQRKLKNVHEPTKIRCEIARIKTALTRKELGV</sequence>